<evidence type="ECO:0000313" key="3">
    <source>
        <dbReference type="Proteomes" id="UP001152320"/>
    </source>
</evidence>
<proteinExistence type="predicted"/>
<evidence type="ECO:0000256" key="1">
    <source>
        <dbReference type="SAM" id="MobiDB-lite"/>
    </source>
</evidence>
<dbReference type="PANTHER" id="PTHR33050">
    <property type="entry name" value="REVERSE TRANSCRIPTASE DOMAIN-CONTAINING PROTEIN"/>
    <property type="match status" value="1"/>
</dbReference>
<name>A0A9Q1H6X1_HOLLE</name>
<feature type="region of interest" description="Disordered" evidence="1">
    <location>
        <begin position="1"/>
        <end position="29"/>
    </location>
</feature>
<protein>
    <submittedName>
        <fullName evidence="2">Uncharacterized protein</fullName>
    </submittedName>
</protein>
<accession>A0A9Q1H6X1</accession>
<dbReference type="AlphaFoldDB" id="A0A9Q1H6X1"/>
<keyword evidence="3" id="KW-1185">Reference proteome</keyword>
<gene>
    <name evidence="2" type="ORF">HOLleu_21578</name>
</gene>
<sequence length="229" mass="25943">MSSSASHPGKGNLRPPKEESHIHRQKIPVPTPSVILLPCSEETELLETNNQPPTSEQVLHPPQKKIQDGNPGRSPLVSSTGLLGNVDRSKRCRDLLHLCRRFNILIRASHLAGQQNVMADTLSRGTLLETKWSLSQVWAHHVFEIFDRPMVDLFATPFNTKLPTFCTRAFHPQAWATDALAISWDNLYAYAFPPWCLIHRVHLKLRESNAILLLVAPCWPNQPWFTTLN</sequence>
<evidence type="ECO:0000313" key="2">
    <source>
        <dbReference type="EMBL" id="KAJ8034651.1"/>
    </source>
</evidence>
<reference evidence="2" key="1">
    <citation type="submission" date="2021-10" db="EMBL/GenBank/DDBJ databases">
        <title>Tropical sea cucumber genome reveals ecological adaptation and Cuvierian tubules defense mechanism.</title>
        <authorList>
            <person name="Chen T."/>
        </authorList>
    </citation>
    <scope>NUCLEOTIDE SEQUENCE</scope>
    <source>
        <strain evidence="2">Nanhai2018</strain>
        <tissue evidence="2">Muscle</tissue>
    </source>
</reference>
<dbReference type="EMBL" id="JAIZAY010000010">
    <property type="protein sequence ID" value="KAJ8034651.1"/>
    <property type="molecule type" value="Genomic_DNA"/>
</dbReference>
<dbReference type="OrthoDB" id="7477527at2759"/>
<dbReference type="InterPro" id="IPR052055">
    <property type="entry name" value="Hepadnavirus_pol/RT"/>
</dbReference>
<dbReference type="Proteomes" id="UP001152320">
    <property type="component" value="Chromosome 10"/>
</dbReference>
<feature type="compositionally biased region" description="Polar residues" evidence="1">
    <location>
        <begin position="46"/>
        <end position="57"/>
    </location>
</feature>
<feature type="region of interest" description="Disordered" evidence="1">
    <location>
        <begin position="46"/>
        <end position="80"/>
    </location>
</feature>
<organism evidence="2 3">
    <name type="scientific">Holothuria leucospilota</name>
    <name type="common">Black long sea cucumber</name>
    <name type="synonym">Mertensiothuria leucospilota</name>
    <dbReference type="NCBI Taxonomy" id="206669"/>
    <lineage>
        <taxon>Eukaryota</taxon>
        <taxon>Metazoa</taxon>
        <taxon>Echinodermata</taxon>
        <taxon>Eleutherozoa</taxon>
        <taxon>Echinozoa</taxon>
        <taxon>Holothuroidea</taxon>
        <taxon>Aspidochirotacea</taxon>
        <taxon>Aspidochirotida</taxon>
        <taxon>Holothuriidae</taxon>
        <taxon>Holothuria</taxon>
    </lineage>
</organism>
<comment type="caution">
    <text evidence="2">The sequence shown here is derived from an EMBL/GenBank/DDBJ whole genome shotgun (WGS) entry which is preliminary data.</text>
</comment>
<dbReference type="PANTHER" id="PTHR33050:SF7">
    <property type="entry name" value="RIBONUCLEASE H"/>
    <property type="match status" value="1"/>
</dbReference>